<dbReference type="Proteomes" id="UP000181901">
    <property type="component" value="Unassembled WGS sequence"/>
</dbReference>
<evidence type="ECO:0000313" key="9">
    <source>
        <dbReference type="Proteomes" id="UP000181901"/>
    </source>
</evidence>
<dbReference type="PANTHER" id="PTHR12677">
    <property type="entry name" value="GOLGI APPARATUS MEMBRANE PROTEIN TVP38-RELATED"/>
    <property type="match status" value="1"/>
</dbReference>
<evidence type="ECO:0000256" key="6">
    <source>
        <dbReference type="RuleBase" id="RU366058"/>
    </source>
</evidence>
<dbReference type="EMBL" id="LKAQ01000001">
    <property type="protein sequence ID" value="OIQ51655.1"/>
    <property type="molecule type" value="Genomic_DNA"/>
</dbReference>
<comment type="subcellular location">
    <subcellularLocation>
        <location evidence="1 6">Cell membrane</location>
        <topology evidence="1 6">Multi-pass membrane protein</topology>
    </subcellularLocation>
</comment>
<keyword evidence="5 6" id="KW-0472">Membrane</keyword>
<feature type="transmembrane region" description="Helical" evidence="6">
    <location>
        <begin position="137"/>
        <end position="157"/>
    </location>
</feature>
<feature type="domain" description="VTT" evidence="7">
    <location>
        <begin position="73"/>
        <end position="187"/>
    </location>
</feature>
<dbReference type="OrthoDB" id="9779114at2"/>
<evidence type="ECO:0000256" key="1">
    <source>
        <dbReference type="ARBA" id="ARBA00004651"/>
    </source>
</evidence>
<feature type="transmembrane region" description="Helical" evidence="6">
    <location>
        <begin position="52"/>
        <end position="76"/>
    </location>
</feature>
<dbReference type="GO" id="GO:0005886">
    <property type="term" value="C:plasma membrane"/>
    <property type="evidence" value="ECO:0007669"/>
    <property type="project" value="UniProtKB-SubCell"/>
</dbReference>
<gene>
    <name evidence="8" type="primary">ydjZ_1</name>
    <name evidence="8" type="ORF">BerOc1_00110</name>
</gene>
<comment type="caution">
    <text evidence="8">The sequence shown here is derived from an EMBL/GenBank/DDBJ whole genome shotgun (WGS) entry which is preliminary data.</text>
</comment>
<evidence type="ECO:0000256" key="2">
    <source>
        <dbReference type="ARBA" id="ARBA00022475"/>
    </source>
</evidence>
<name>A0A1J5NEL0_9BACT</name>
<keyword evidence="3 6" id="KW-0812">Transmembrane</keyword>
<keyword evidence="4 6" id="KW-1133">Transmembrane helix</keyword>
<evidence type="ECO:0000256" key="5">
    <source>
        <dbReference type="ARBA" id="ARBA00023136"/>
    </source>
</evidence>
<dbReference type="InterPro" id="IPR032816">
    <property type="entry name" value="VTT_dom"/>
</dbReference>
<sequence>MSRGAARKILVAACLAGLVAAYFLFDLGRFFSLDYLKQSREQFQNLYEAHTFLVLGAYFLIYVAVAALGLPAATVVTLAGGGLFGLWVGLAVVSVASTLGACLAFLLSRYVLRDSVRRRFGDKLARIDRGVEEEGPFYLFTLRLIPIFPFFVINALMGLTPMRLFTYAWVSQVGMLPGTAVYVNAGKELGRLDSLSGLLSPSLILSFAVLGLFPLAVKKALGWYRKRRNNG</sequence>
<dbReference type="PANTHER" id="PTHR12677:SF59">
    <property type="entry name" value="GOLGI APPARATUS MEMBRANE PROTEIN TVP38-RELATED"/>
    <property type="match status" value="1"/>
</dbReference>
<evidence type="ECO:0000256" key="3">
    <source>
        <dbReference type="ARBA" id="ARBA00022692"/>
    </source>
</evidence>
<evidence type="ECO:0000259" key="7">
    <source>
        <dbReference type="Pfam" id="PF09335"/>
    </source>
</evidence>
<evidence type="ECO:0000256" key="4">
    <source>
        <dbReference type="ARBA" id="ARBA00022989"/>
    </source>
</evidence>
<feature type="transmembrane region" description="Helical" evidence="6">
    <location>
        <begin position="195"/>
        <end position="217"/>
    </location>
</feature>
<dbReference type="InterPro" id="IPR015414">
    <property type="entry name" value="TMEM64"/>
</dbReference>
<organism evidence="8 9">
    <name type="scientific">Pseudodesulfovibrio hydrargyri</name>
    <dbReference type="NCBI Taxonomy" id="2125990"/>
    <lineage>
        <taxon>Bacteria</taxon>
        <taxon>Pseudomonadati</taxon>
        <taxon>Thermodesulfobacteriota</taxon>
        <taxon>Desulfovibrionia</taxon>
        <taxon>Desulfovibrionales</taxon>
        <taxon>Desulfovibrionaceae</taxon>
    </lineage>
</organism>
<dbReference type="RefSeq" id="WP_071543782.1">
    <property type="nucleotide sequence ID" value="NZ_LKAQ01000001.1"/>
</dbReference>
<evidence type="ECO:0000313" key="8">
    <source>
        <dbReference type="EMBL" id="OIQ51655.1"/>
    </source>
</evidence>
<keyword evidence="2 6" id="KW-1003">Cell membrane</keyword>
<feature type="transmembrane region" description="Helical" evidence="6">
    <location>
        <begin position="9"/>
        <end position="32"/>
    </location>
</feature>
<comment type="similarity">
    <text evidence="6">Belongs to the TVP38/TMEM64 family.</text>
</comment>
<dbReference type="Pfam" id="PF09335">
    <property type="entry name" value="VTT_dom"/>
    <property type="match status" value="1"/>
</dbReference>
<accession>A0A1J5NEL0</accession>
<dbReference type="AlphaFoldDB" id="A0A1J5NEL0"/>
<feature type="transmembrane region" description="Helical" evidence="6">
    <location>
        <begin position="83"/>
        <end position="107"/>
    </location>
</feature>
<reference evidence="8 9" key="1">
    <citation type="submission" date="2015-09" db="EMBL/GenBank/DDBJ databases">
        <title>Genome of Desulfovibrio dechloracetivorans BerOc1, a mercury methylating strain isolated from highly hydrocarbons and metals contaminated coastal sediments.</title>
        <authorList>
            <person name="Goni Urriza M."/>
            <person name="Gassie C."/>
            <person name="Bouchez O."/>
            <person name="Klopp C."/>
            <person name="Ranchou-Peyruse A."/>
            <person name="Remy G."/>
        </authorList>
    </citation>
    <scope>NUCLEOTIDE SEQUENCE [LARGE SCALE GENOMIC DNA]</scope>
    <source>
        <strain evidence="8 9">BerOc1</strain>
    </source>
</reference>
<keyword evidence="9" id="KW-1185">Reference proteome</keyword>
<proteinExistence type="inferred from homology"/>
<protein>
    <recommendedName>
        <fullName evidence="6">TVP38/TMEM64 family membrane protein</fullName>
    </recommendedName>
</protein>